<dbReference type="AlphaFoldDB" id="A0A9P7DDS0"/>
<evidence type="ECO:0000259" key="2">
    <source>
        <dbReference type="PROSITE" id="PS50191"/>
    </source>
</evidence>
<dbReference type="PANTHER" id="PTHR46590">
    <property type="entry name" value="PHOSPHATIDYLINOSITOL TRANSFER PROTEIN CSR1-RELATED"/>
    <property type="match status" value="1"/>
</dbReference>
<evidence type="ECO:0000313" key="3">
    <source>
        <dbReference type="EMBL" id="KAG1790098.1"/>
    </source>
</evidence>
<dbReference type="RefSeq" id="XP_041157083.1">
    <property type="nucleotide sequence ID" value="XM_041307091.1"/>
</dbReference>
<comment type="caution">
    <text evidence="3">The sequence shown here is derived from an EMBL/GenBank/DDBJ whole genome shotgun (WGS) entry which is preliminary data.</text>
</comment>
<organism evidence="3 4">
    <name type="scientific">Suillus plorans</name>
    <dbReference type="NCBI Taxonomy" id="116603"/>
    <lineage>
        <taxon>Eukaryota</taxon>
        <taxon>Fungi</taxon>
        <taxon>Dikarya</taxon>
        <taxon>Basidiomycota</taxon>
        <taxon>Agaricomycotina</taxon>
        <taxon>Agaricomycetes</taxon>
        <taxon>Agaricomycetidae</taxon>
        <taxon>Boletales</taxon>
        <taxon>Suillineae</taxon>
        <taxon>Suillaceae</taxon>
        <taxon>Suillus</taxon>
    </lineage>
</organism>
<dbReference type="InterPro" id="IPR036865">
    <property type="entry name" value="CRAL-TRIO_dom_sf"/>
</dbReference>
<dbReference type="GeneID" id="64600855"/>
<accession>A0A9P7DDS0</accession>
<dbReference type="Pfam" id="PF00650">
    <property type="entry name" value="CRAL_TRIO"/>
    <property type="match status" value="1"/>
</dbReference>
<evidence type="ECO:0000256" key="1">
    <source>
        <dbReference type="SAM" id="Phobius"/>
    </source>
</evidence>
<gene>
    <name evidence="3" type="ORF">HD556DRAFT_1446451</name>
</gene>
<dbReference type="Proteomes" id="UP000719766">
    <property type="component" value="Unassembled WGS sequence"/>
</dbReference>
<feature type="transmembrane region" description="Helical" evidence="1">
    <location>
        <begin position="359"/>
        <end position="376"/>
    </location>
</feature>
<dbReference type="PROSITE" id="PS50191">
    <property type="entry name" value="CRAL_TRIO"/>
    <property type="match status" value="1"/>
</dbReference>
<protein>
    <submittedName>
        <fullName evidence="3">CRAL-TRIO domain-containing protein</fullName>
    </submittedName>
</protein>
<dbReference type="OrthoDB" id="75724at2759"/>
<keyword evidence="1" id="KW-1133">Transmembrane helix</keyword>
<dbReference type="PANTHER" id="PTHR46590:SF4">
    <property type="entry name" value="CRAL-TRIO DOMAIN-CONTAINING PROTEIN"/>
    <property type="match status" value="1"/>
</dbReference>
<dbReference type="CDD" id="cd00170">
    <property type="entry name" value="SEC14"/>
    <property type="match status" value="1"/>
</dbReference>
<evidence type="ECO:0000313" key="4">
    <source>
        <dbReference type="Proteomes" id="UP000719766"/>
    </source>
</evidence>
<dbReference type="EMBL" id="JABBWE010000053">
    <property type="protein sequence ID" value="KAG1790098.1"/>
    <property type="molecule type" value="Genomic_DNA"/>
</dbReference>
<dbReference type="Gene3D" id="3.40.525.10">
    <property type="entry name" value="CRAL-TRIO lipid binding domain"/>
    <property type="match status" value="1"/>
</dbReference>
<keyword evidence="4" id="KW-1185">Reference proteome</keyword>
<dbReference type="SUPFAM" id="SSF52087">
    <property type="entry name" value="CRAL/TRIO domain"/>
    <property type="match status" value="1"/>
</dbReference>
<keyword evidence="1" id="KW-0812">Transmembrane</keyword>
<dbReference type="InterPro" id="IPR052432">
    <property type="entry name" value="PITP/CRAL-TRIO"/>
</dbReference>
<reference evidence="3" key="1">
    <citation type="journal article" date="2020" name="New Phytol.">
        <title>Comparative genomics reveals dynamic genome evolution in host specialist ectomycorrhizal fungi.</title>
        <authorList>
            <person name="Lofgren L.A."/>
            <person name="Nguyen N.H."/>
            <person name="Vilgalys R."/>
            <person name="Ruytinx J."/>
            <person name="Liao H.L."/>
            <person name="Branco S."/>
            <person name="Kuo A."/>
            <person name="LaButti K."/>
            <person name="Lipzen A."/>
            <person name="Andreopoulos W."/>
            <person name="Pangilinan J."/>
            <person name="Riley R."/>
            <person name="Hundley H."/>
            <person name="Na H."/>
            <person name="Barry K."/>
            <person name="Grigoriev I.V."/>
            <person name="Stajich J.E."/>
            <person name="Kennedy P.G."/>
        </authorList>
    </citation>
    <scope>NUCLEOTIDE SEQUENCE</scope>
    <source>
        <strain evidence="3">S12</strain>
    </source>
</reference>
<sequence length="402" mass="45787">MNNRISRSVLEDNHKRLIDQYKANLSDVCAIQSILNDEILSHVVQELALSDADHTWAKEWISDTATIFRFLRHHSFVRSFTLEAIYTALIWRLNALRLFALPSALLHCLPPPICDPLGRPLVFLQLSELLTCEQTMMDGLLISLERLSIHLRSLNTLNDEFVNREVTLQCVFVIDLEGLSVQSVNLKILTWLMKEVVPRYPGMLGAVFFLNYSWTYAITWSIMKSLLPKSAVAKVFFPSREELLRYCSASALPSTMHSSDYGGALLPLHLIEDPLNSHEQKNCASVASREWCMPAPSTGLPETLHRQPSSVTIPPRSSFNPFFGYPSVASFSRPHTVQQGRRRKRDLLLTLSVLWWKRWGTRVMITLYFLIVVGLTRRRVRRVARWMLGVALPSGSALLAMT</sequence>
<proteinExistence type="predicted"/>
<dbReference type="InterPro" id="IPR001251">
    <property type="entry name" value="CRAL-TRIO_dom"/>
</dbReference>
<keyword evidence="1" id="KW-0472">Membrane</keyword>
<feature type="domain" description="CRAL-TRIO" evidence="2">
    <location>
        <begin position="115"/>
        <end position="269"/>
    </location>
</feature>
<name>A0A9P7DDS0_9AGAM</name>